<name>A0ABT2EP70_9BACT</name>
<dbReference type="Gene3D" id="3.40.50.1010">
    <property type="entry name" value="5'-nuclease"/>
    <property type="match status" value="1"/>
</dbReference>
<evidence type="ECO:0000259" key="2">
    <source>
        <dbReference type="Pfam" id="PF01850"/>
    </source>
</evidence>
<accession>A0ABT2EP70</accession>
<sequence length="139" mass="16099">MELRVRAQWLLTDILNGFVTIHVPDRWLDEVCGGLVKGVHAKRITLTQAHDAMRVVRDLLKLPNWQIHYSDLHWRHEEVAELAMATNLSFYDAIYLFVAEKVGAVFWTADRKLYGFLRRSSNPKARWIGNYQPVSGNGH</sequence>
<protein>
    <submittedName>
        <fullName evidence="3">Nucleic acid-binding protein</fullName>
    </submittedName>
</protein>
<reference evidence="3 4" key="1">
    <citation type="submission" date="2022-08" db="EMBL/GenBank/DDBJ databases">
        <title>Bacterial and archaeal communities from various locations to study Microbial Dark Matter (Phase II).</title>
        <authorList>
            <person name="Stepanauskas R."/>
        </authorList>
    </citation>
    <scope>NUCLEOTIDE SEQUENCE [LARGE SCALE GENOMIC DNA]</scope>
    <source>
        <strain evidence="3 4">PD1</strain>
    </source>
</reference>
<dbReference type="InterPro" id="IPR051619">
    <property type="entry name" value="TypeII_TA_RNase_PINc/VapC"/>
</dbReference>
<evidence type="ECO:0000256" key="1">
    <source>
        <dbReference type="ARBA" id="ARBA00022842"/>
    </source>
</evidence>
<gene>
    <name evidence="3" type="ORF">M2350_002176</name>
</gene>
<dbReference type="Pfam" id="PF01850">
    <property type="entry name" value="PIN"/>
    <property type="match status" value="1"/>
</dbReference>
<dbReference type="CDD" id="cd09873">
    <property type="entry name" value="PIN_Pae0151-like"/>
    <property type="match status" value="1"/>
</dbReference>
<organism evidence="3 4">
    <name type="scientific">Candidatus Fervidibacter sacchari</name>
    <dbReference type="NCBI Taxonomy" id="1448929"/>
    <lineage>
        <taxon>Bacteria</taxon>
        <taxon>Candidatus Fervidibacterota</taxon>
        <taxon>Candidatus Fervidibacter</taxon>
    </lineage>
</organism>
<proteinExistence type="predicted"/>
<dbReference type="PANTHER" id="PTHR35901:SF1">
    <property type="entry name" value="EXONUCLEASE VAPC9"/>
    <property type="match status" value="1"/>
</dbReference>
<dbReference type="InterPro" id="IPR029060">
    <property type="entry name" value="PIN-like_dom_sf"/>
</dbReference>
<dbReference type="InterPro" id="IPR044153">
    <property type="entry name" value="PIN_Pae0151-like"/>
</dbReference>
<dbReference type="PANTHER" id="PTHR35901">
    <property type="entry name" value="RIBONUCLEASE VAPC3"/>
    <property type="match status" value="1"/>
</dbReference>
<comment type="caution">
    <text evidence="3">The sequence shown here is derived from an EMBL/GenBank/DDBJ whole genome shotgun (WGS) entry which is preliminary data.</text>
</comment>
<dbReference type="SUPFAM" id="SSF88723">
    <property type="entry name" value="PIN domain-like"/>
    <property type="match status" value="1"/>
</dbReference>
<dbReference type="Proteomes" id="UP001204798">
    <property type="component" value="Unassembled WGS sequence"/>
</dbReference>
<keyword evidence="4" id="KW-1185">Reference proteome</keyword>
<evidence type="ECO:0000313" key="4">
    <source>
        <dbReference type="Proteomes" id="UP001204798"/>
    </source>
</evidence>
<feature type="domain" description="PIN" evidence="2">
    <location>
        <begin position="13"/>
        <end position="114"/>
    </location>
</feature>
<evidence type="ECO:0000313" key="3">
    <source>
        <dbReference type="EMBL" id="MCS3919759.1"/>
    </source>
</evidence>
<dbReference type="EMBL" id="JANUCP010000004">
    <property type="protein sequence ID" value="MCS3919759.1"/>
    <property type="molecule type" value="Genomic_DNA"/>
</dbReference>
<keyword evidence="1" id="KW-0460">Magnesium</keyword>
<dbReference type="InterPro" id="IPR002716">
    <property type="entry name" value="PIN_dom"/>
</dbReference>
<dbReference type="RefSeq" id="WP_259096574.1">
    <property type="nucleotide sequence ID" value="NZ_CP130454.1"/>
</dbReference>